<sequence>MGNNNATASLTEAESSKVETNEKSVLDSVSVETTQDHVFLASEVKDGDKEKESLPDGVTGKETPETESQSLELVEDSIVKEVEEEMHQSDLESLVMETDEQLQKQTSTVEGSETLCDATKVEELSMIGTQSVVSILNTTEPGNEEKPYVNDEIVFVSPSFYENAETEEKMVNESLEEISTAEEVVELDQEISMEQIIVSSEIEPPEILNLDYRVVDEEEVTNEGNADKAISKPGLQETNTIQETGFGVYKEEKDMELGREASLKRMSRCRSLPVSQCSRVIGDSLVQQLVSAVAFPSRNKIGLEKANTSETPLLSCVGSSKEARLEMRSPTFGNDLRIEEKIDESTEKTPLLSEDKTQTCEATIPVEESIVMLNRSETEKTRGIELSLGLSMTPSRQSEAYDSFKETKGSGDNLLDEKANTSETLLVSCVGRNQTQVTIEAITESNKEAVLEMQSPSFGNDLRIEERSNESTEKSLLLCQDKAEIYEATINVEKKTVMLKRSESERSRGFELSLGLSMKPGERSEAEDRLKGTKGSRENLLDKKASLGSMKGRVRKRSKSLLLGTCLCCDTSMN</sequence>
<dbReference type="AlphaFoldDB" id="A0A087G1B3"/>
<dbReference type="Gramene" id="KFK23665">
    <property type="protein sequence ID" value="KFK23665"/>
    <property type="gene ID" value="AALP_AAs70636U001400"/>
</dbReference>
<accession>A0A087G1B3</accession>
<evidence type="ECO:0000256" key="1">
    <source>
        <dbReference type="SAM" id="MobiDB-lite"/>
    </source>
</evidence>
<organism evidence="2 3">
    <name type="scientific">Arabis alpina</name>
    <name type="common">Alpine rock-cress</name>
    <dbReference type="NCBI Taxonomy" id="50452"/>
    <lineage>
        <taxon>Eukaryota</taxon>
        <taxon>Viridiplantae</taxon>
        <taxon>Streptophyta</taxon>
        <taxon>Embryophyta</taxon>
        <taxon>Tracheophyta</taxon>
        <taxon>Spermatophyta</taxon>
        <taxon>Magnoliopsida</taxon>
        <taxon>eudicotyledons</taxon>
        <taxon>Gunneridae</taxon>
        <taxon>Pentapetalae</taxon>
        <taxon>rosids</taxon>
        <taxon>malvids</taxon>
        <taxon>Brassicales</taxon>
        <taxon>Brassicaceae</taxon>
        <taxon>Arabideae</taxon>
        <taxon>Arabis</taxon>
    </lineage>
</organism>
<name>A0A087G1B3_ARAAL</name>
<evidence type="ECO:0000313" key="2">
    <source>
        <dbReference type="EMBL" id="KFK23665.1"/>
    </source>
</evidence>
<protein>
    <submittedName>
        <fullName evidence="2">Uncharacterized protein</fullName>
    </submittedName>
</protein>
<dbReference type="OMA" id="ERLCVID"/>
<proteinExistence type="predicted"/>
<feature type="region of interest" description="Disordered" evidence="1">
    <location>
        <begin position="1"/>
        <end position="70"/>
    </location>
</feature>
<gene>
    <name evidence="2" type="ORF">AALP_AAs70636U001400</name>
</gene>
<evidence type="ECO:0000313" key="3">
    <source>
        <dbReference type="Proteomes" id="UP000029120"/>
    </source>
</evidence>
<keyword evidence="3" id="KW-1185">Reference proteome</keyword>
<dbReference type="EMBL" id="KL976791">
    <property type="protein sequence ID" value="KFK23665.1"/>
    <property type="molecule type" value="Genomic_DNA"/>
</dbReference>
<feature type="compositionally biased region" description="Polar residues" evidence="1">
    <location>
        <begin position="1"/>
        <end position="13"/>
    </location>
</feature>
<dbReference type="OrthoDB" id="1681423at2759"/>
<dbReference type="Proteomes" id="UP000029120">
    <property type="component" value="Unassembled WGS sequence"/>
</dbReference>
<feature type="compositionally biased region" description="Basic and acidic residues" evidence="1">
    <location>
        <begin position="14"/>
        <end position="25"/>
    </location>
</feature>
<reference evidence="3" key="1">
    <citation type="journal article" date="2015" name="Nat. Plants">
        <title>Genome expansion of Arabis alpina linked with retrotransposition and reduced symmetric DNA methylation.</title>
        <authorList>
            <person name="Willing E.M."/>
            <person name="Rawat V."/>
            <person name="Mandakova T."/>
            <person name="Maumus F."/>
            <person name="James G.V."/>
            <person name="Nordstroem K.J."/>
            <person name="Becker C."/>
            <person name="Warthmann N."/>
            <person name="Chica C."/>
            <person name="Szarzynska B."/>
            <person name="Zytnicki M."/>
            <person name="Albani M.C."/>
            <person name="Kiefer C."/>
            <person name="Bergonzi S."/>
            <person name="Castaings L."/>
            <person name="Mateos J.L."/>
            <person name="Berns M.C."/>
            <person name="Bujdoso N."/>
            <person name="Piofczyk T."/>
            <person name="de Lorenzo L."/>
            <person name="Barrero-Sicilia C."/>
            <person name="Mateos I."/>
            <person name="Piednoel M."/>
            <person name="Hagmann J."/>
            <person name="Chen-Min-Tao R."/>
            <person name="Iglesias-Fernandez R."/>
            <person name="Schuster S.C."/>
            <person name="Alonso-Blanco C."/>
            <person name="Roudier F."/>
            <person name="Carbonero P."/>
            <person name="Paz-Ares J."/>
            <person name="Davis S.J."/>
            <person name="Pecinka A."/>
            <person name="Quesneville H."/>
            <person name="Colot V."/>
            <person name="Lysak M.A."/>
            <person name="Weigel D."/>
            <person name="Coupland G."/>
            <person name="Schneeberger K."/>
        </authorList>
    </citation>
    <scope>NUCLEOTIDE SEQUENCE [LARGE SCALE GENOMIC DNA]</scope>
    <source>
        <strain evidence="3">cv. Pajares</strain>
    </source>
</reference>
<feature type="compositionally biased region" description="Basic and acidic residues" evidence="1">
    <location>
        <begin position="43"/>
        <end position="54"/>
    </location>
</feature>